<dbReference type="PROSITE" id="PS51352">
    <property type="entry name" value="THIOREDOXIN_2"/>
    <property type="match status" value="1"/>
</dbReference>
<protein>
    <submittedName>
        <fullName evidence="3">Thioredoxin</fullName>
    </submittedName>
</protein>
<dbReference type="AlphaFoldDB" id="A0A564IEA9"/>
<dbReference type="Proteomes" id="UP000318370">
    <property type="component" value="Unassembled WGS sequence"/>
</dbReference>
<proteinExistence type="predicted"/>
<dbReference type="SUPFAM" id="SSF52833">
    <property type="entry name" value="Thioredoxin-like"/>
    <property type="match status" value="1"/>
</dbReference>
<reference evidence="3 4" key="1">
    <citation type="submission" date="2019-07" db="EMBL/GenBank/DDBJ databases">
        <authorList>
            <person name="Brisse S."/>
            <person name="Rodrigues C."/>
            <person name="Thorpe H."/>
        </authorList>
    </citation>
    <scope>NUCLEOTIDE SEQUENCE [LARGE SCALE GENOMIC DNA]</scope>
    <source>
        <strain evidence="3">SB6408</strain>
    </source>
</reference>
<dbReference type="GO" id="GO:0016209">
    <property type="term" value="F:antioxidant activity"/>
    <property type="evidence" value="ECO:0007669"/>
    <property type="project" value="InterPro"/>
</dbReference>
<dbReference type="InterPro" id="IPR050553">
    <property type="entry name" value="Thioredoxin_ResA/DsbE_sf"/>
</dbReference>
<dbReference type="PANTHER" id="PTHR42852:SF17">
    <property type="entry name" value="THIOREDOXIN-LIKE PROTEIN HI_1115"/>
    <property type="match status" value="1"/>
</dbReference>
<dbReference type="Pfam" id="PF00578">
    <property type="entry name" value="AhpC-TSA"/>
    <property type="match status" value="1"/>
</dbReference>
<accession>A0A564IEA9</accession>
<sequence>MPLPSMNASTLPAVPVHHNVEKTMLKIFRQILTWLLIVAAVSLAVDYLRKPALPQNFSSTPLQTLDGRTVDLAVMSHERPLLLYVWATWCSVCRYTTPSVAALADDGGNVMTVALRSGDNATLARWLAHKKMALPTINDASGQLSQQWDVQVTPTVVVISRGEVKSITTGWTSGWGMRLRLWLAS</sequence>
<keyword evidence="1" id="KW-0812">Transmembrane</keyword>
<dbReference type="InterPro" id="IPR000866">
    <property type="entry name" value="AhpC/TSA"/>
</dbReference>
<dbReference type="CDD" id="cd03011">
    <property type="entry name" value="TlpA_like_ScsD_MtbDsbE"/>
    <property type="match status" value="1"/>
</dbReference>
<keyword evidence="1" id="KW-1133">Transmembrane helix</keyword>
<gene>
    <name evidence="3" type="primary">trxA_2</name>
    <name evidence="3" type="ORF">SB6408_03665</name>
</gene>
<evidence type="ECO:0000259" key="2">
    <source>
        <dbReference type="PROSITE" id="PS51352"/>
    </source>
</evidence>
<feature type="transmembrane region" description="Helical" evidence="1">
    <location>
        <begin position="27"/>
        <end position="48"/>
    </location>
</feature>
<organism evidence="3 4">
    <name type="scientific">Klebsiella spallanzanii</name>
    <dbReference type="NCBI Taxonomy" id="2587528"/>
    <lineage>
        <taxon>Bacteria</taxon>
        <taxon>Pseudomonadati</taxon>
        <taxon>Pseudomonadota</taxon>
        <taxon>Gammaproteobacteria</taxon>
        <taxon>Enterobacterales</taxon>
        <taxon>Enterobacteriaceae</taxon>
        <taxon>Klebsiella/Raoultella group</taxon>
        <taxon>Klebsiella</taxon>
    </lineage>
</organism>
<evidence type="ECO:0000313" key="4">
    <source>
        <dbReference type="Proteomes" id="UP000318370"/>
    </source>
</evidence>
<dbReference type="GO" id="GO:0016491">
    <property type="term" value="F:oxidoreductase activity"/>
    <property type="evidence" value="ECO:0007669"/>
    <property type="project" value="InterPro"/>
</dbReference>
<evidence type="ECO:0000313" key="3">
    <source>
        <dbReference type="EMBL" id="VUS43001.1"/>
    </source>
</evidence>
<dbReference type="Gene3D" id="3.40.30.10">
    <property type="entry name" value="Glutaredoxin"/>
    <property type="match status" value="1"/>
</dbReference>
<name>A0A564IEA9_9ENTR</name>
<evidence type="ECO:0000256" key="1">
    <source>
        <dbReference type="SAM" id="Phobius"/>
    </source>
</evidence>
<keyword evidence="1" id="KW-0472">Membrane</keyword>
<feature type="domain" description="Thioredoxin" evidence="2">
    <location>
        <begin position="51"/>
        <end position="169"/>
    </location>
</feature>
<dbReference type="InterPro" id="IPR036249">
    <property type="entry name" value="Thioredoxin-like_sf"/>
</dbReference>
<dbReference type="PANTHER" id="PTHR42852">
    <property type="entry name" value="THIOL:DISULFIDE INTERCHANGE PROTEIN DSBE"/>
    <property type="match status" value="1"/>
</dbReference>
<dbReference type="InterPro" id="IPR013766">
    <property type="entry name" value="Thioredoxin_domain"/>
</dbReference>
<dbReference type="EMBL" id="CABGHF010000004">
    <property type="protein sequence ID" value="VUS43001.1"/>
    <property type="molecule type" value="Genomic_DNA"/>
</dbReference>